<dbReference type="AlphaFoldDB" id="A0A0M2SWW4"/>
<sequence>MYGQQSQQQNQQMNDQAIATEFLLSSKSAILGYAAAITETATPELKSTLRDHLNRAIYAHDQISKYMISKGYYHPHDIDEQIRVDLQATQSTLGLTH</sequence>
<keyword evidence="5" id="KW-1185">Reference proteome</keyword>
<evidence type="ECO:0000256" key="1">
    <source>
        <dbReference type="ARBA" id="ARBA00022969"/>
    </source>
</evidence>
<keyword evidence="1" id="KW-0749">Sporulation</keyword>
<evidence type="ECO:0000256" key="3">
    <source>
        <dbReference type="ARBA" id="ARBA00024344"/>
    </source>
</evidence>
<dbReference type="PATRIC" id="fig|1408103.3.peg.3440"/>
<comment type="caution">
    <text evidence="4">The sequence shown here is derived from an EMBL/GenBank/DDBJ whole genome shotgun (WGS) entry which is preliminary data.</text>
</comment>
<dbReference type="GO" id="GO:0030435">
    <property type="term" value="P:sporulation resulting in formation of a cellular spore"/>
    <property type="evidence" value="ECO:0007669"/>
    <property type="project" value="UniProtKB-KW"/>
</dbReference>
<dbReference type="Proteomes" id="UP000034166">
    <property type="component" value="Unassembled WGS sequence"/>
</dbReference>
<dbReference type="InterPro" id="IPR012347">
    <property type="entry name" value="Ferritin-like"/>
</dbReference>
<comment type="similarity">
    <text evidence="3">Belongs to the CotF family.</text>
</comment>
<dbReference type="EMBL" id="LAYY01000017">
    <property type="protein sequence ID" value="KKK37115.1"/>
    <property type="molecule type" value="Genomic_DNA"/>
</dbReference>
<dbReference type="InterPro" id="IPR012851">
    <property type="entry name" value="Spore_coat_CotF-like"/>
</dbReference>
<name>A0A0M2SWW4_9BACI</name>
<dbReference type="PANTHER" id="PTHR39183">
    <property type="entry name" value="SPORE COAT PROTEIN F-LIKE PROTEIN YHCQ"/>
    <property type="match status" value="1"/>
</dbReference>
<proteinExistence type="inferred from homology"/>
<evidence type="ECO:0000313" key="4">
    <source>
        <dbReference type="EMBL" id="KKK37115.1"/>
    </source>
</evidence>
<reference evidence="4 5" key="1">
    <citation type="submission" date="2015-04" db="EMBL/GenBank/DDBJ databases">
        <title>Taxonomic description and genome sequence of Bacillus campisalis sp. nov., a novel member of the genus Bacillus isolated from solar saltern.</title>
        <authorList>
            <person name="Mathan Kumar R."/>
            <person name="Kaur G."/>
            <person name="Kumar A."/>
            <person name="Singh N.K."/>
            <person name="Kaur N."/>
            <person name="Kumar N."/>
            <person name="Mayilraj S."/>
        </authorList>
    </citation>
    <scope>NUCLEOTIDE SEQUENCE [LARGE SCALE GENOMIC DNA]</scope>
    <source>
        <strain evidence="4 5">SA2-6</strain>
    </source>
</reference>
<evidence type="ECO:0000313" key="5">
    <source>
        <dbReference type="Proteomes" id="UP000034166"/>
    </source>
</evidence>
<gene>
    <name evidence="4" type="ORF">WQ57_15415</name>
</gene>
<dbReference type="OrthoDB" id="1930261at2"/>
<evidence type="ECO:0000256" key="2">
    <source>
        <dbReference type="ARBA" id="ARBA00024325"/>
    </source>
</evidence>
<organism evidence="4 5">
    <name type="scientific">Mesobacillus campisalis</name>
    <dbReference type="NCBI Taxonomy" id="1408103"/>
    <lineage>
        <taxon>Bacteria</taxon>
        <taxon>Bacillati</taxon>
        <taxon>Bacillota</taxon>
        <taxon>Bacilli</taxon>
        <taxon>Bacillales</taxon>
        <taxon>Bacillaceae</taxon>
        <taxon>Mesobacillus</taxon>
    </lineage>
</organism>
<comment type="subcellular location">
    <subcellularLocation>
        <location evidence="2">Spore coat</location>
    </subcellularLocation>
</comment>
<dbReference type="RefSeq" id="WP_046524658.1">
    <property type="nucleotide sequence ID" value="NZ_LAYY01000017.1"/>
</dbReference>
<protein>
    <submittedName>
        <fullName evidence="4">Spore gernimation protein GerQ</fullName>
    </submittedName>
</protein>
<dbReference type="Gene3D" id="1.20.1260.10">
    <property type="match status" value="1"/>
</dbReference>
<dbReference type="Pfam" id="PF07875">
    <property type="entry name" value="Coat_F"/>
    <property type="match status" value="1"/>
</dbReference>
<accession>A0A0M2SWW4</accession>
<dbReference type="PANTHER" id="PTHR39183:SF1">
    <property type="entry name" value="SPORE COAT PROTEIN F-LIKE PROTEIN YHCQ"/>
    <property type="match status" value="1"/>
</dbReference>